<dbReference type="PANTHER" id="PTHR43228">
    <property type="entry name" value="TWO-COMPONENT RESPONSE REGULATOR"/>
    <property type="match status" value="1"/>
</dbReference>
<feature type="modified residue" description="4-aspartylphosphate" evidence="1">
    <location>
        <position position="196"/>
    </location>
</feature>
<dbReference type="AlphaFoldDB" id="A0AAU7NXU2"/>
<accession>A0AAU7NXU2</accession>
<reference evidence="3 4" key="1">
    <citation type="journal article" date="2024" name="Microbiology">
        <title>Methylomarinum rosea sp. nov., a novel halophilic methanotrophic bacterium from the hypersaline Lake Elton.</title>
        <authorList>
            <person name="Suleimanov R.Z."/>
            <person name="Oshkin I.Y."/>
            <person name="Danilova O.V."/>
            <person name="Suzina N.E."/>
            <person name="Dedysh S.N."/>
        </authorList>
    </citation>
    <scope>NUCLEOTIDE SEQUENCE [LARGE SCALE GENOMIC DNA]</scope>
    <source>
        <strain evidence="3 4">Ch1-1</strain>
    </source>
</reference>
<name>A0AAU7NXU2_9GAMM</name>
<gene>
    <name evidence="3" type="ORF">Q9L42_006740</name>
</gene>
<dbReference type="InterPro" id="IPR011006">
    <property type="entry name" value="CheY-like_superfamily"/>
</dbReference>
<feature type="domain" description="Response regulatory" evidence="2">
    <location>
        <begin position="146"/>
        <end position="263"/>
    </location>
</feature>
<evidence type="ECO:0000313" key="4">
    <source>
        <dbReference type="Proteomes" id="UP001225378"/>
    </source>
</evidence>
<evidence type="ECO:0000313" key="3">
    <source>
        <dbReference type="EMBL" id="XBS21814.1"/>
    </source>
</evidence>
<dbReference type="PANTHER" id="PTHR43228:SF1">
    <property type="entry name" value="TWO-COMPONENT RESPONSE REGULATOR ARR22"/>
    <property type="match status" value="1"/>
</dbReference>
<protein>
    <submittedName>
        <fullName evidence="3">Response regulator</fullName>
    </submittedName>
</protein>
<feature type="domain" description="Response regulatory" evidence="2">
    <location>
        <begin position="10"/>
        <end position="127"/>
    </location>
</feature>
<dbReference type="SMART" id="SM00448">
    <property type="entry name" value="REC"/>
    <property type="match status" value="2"/>
</dbReference>
<dbReference type="InterPro" id="IPR001789">
    <property type="entry name" value="Sig_transdc_resp-reg_receiver"/>
</dbReference>
<organism evidence="3 4">
    <name type="scientific">Methylomarinum roseum</name>
    <dbReference type="NCBI Taxonomy" id="3067653"/>
    <lineage>
        <taxon>Bacteria</taxon>
        <taxon>Pseudomonadati</taxon>
        <taxon>Pseudomonadota</taxon>
        <taxon>Gammaproteobacteria</taxon>
        <taxon>Methylococcales</taxon>
        <taxon>Methylococcaceae</taxon>
        <taxon>Methylomarinum</taxon>
    </lineage>
</organism>
<dbReference type="Proteomes" id="UP001225378">
    <property type="component" value="Chromosome"/>
</dbReference>
<dbReference type="InterPro" id="IPR052048">
    <property type="entry name" value="ST_Response_Regulator"/>
</dbReference>
<dbReference type="Gene3D" id="3.40.50.2300">
    <property type="match status" value="2"/>
</dbReference>
<keyword evidence="1" id="KW-0597">Phosphoprotein</keyword>
<sequence length="264" mass="29665">MDRKEFTDLKVYLVEPSHTQQLIIKQHLGEFGIADIVTLTSGAHTLDSLPHNQPDLIISAMYLPDMTGVDLVHAIREEEASYDMAFLLISSETNIKYLEPIRQAGAIGILPKPFSPQELDIALSATLDYLNPSKVELDHFDIEDLNVLLVDDSQLSQHFIIRILNDLGIELVTTAENGKQAINILRQRYFDLIITDLNMPEMDGLELTRHIRHQPGQQLTPVLMVTSEQNQNRLAAVEKEGVSAVLDKPFEPSGIKKLILQLLN</sequence>
<dbReference type="PROSITE" id="PS50110">
    <property type="entry name" value="RESPONSE_REGULATORY"/>
    <property type="match status" value="2"/>
</dbReference>
<dbReference type="Pfam" id="PF00072">
    <property type="entry name" value="Response_reg"/>
    <property type="match status" value="2"/>
</dbReference>
<evidence type="ECO:0000259" key="2">
    <source>
        <dbReference type="PROSITE" id="PS50110"/>
    </source>
</evidence>
<evidence type="ECO:0000256" key="1">
    <source>
        <dbReference type="PROSITE-ProRule" id="PRU00169"/>
    </source>
</evidence>
<dbReference type="RefSeq" id="WP_305909195.1">
    <property type="nucleotide sequence ID" value="NZ_CP157743.1"/>
</dbReference>
<proteinExistence type="predicted"/>
<dbReference type="GO" id="GO:0000160">
    <property type="term" value="P:phosphorelay signal transduction system"/>
    <property type="evidence" value="ECO:0007669"/>
    <property type="project" value="InterPro"/>
</dbReference>
<dbReference type="EMBL" id="CP157743">
    <property type="protein sequence ID" value="XBS21814.1"/>
    <property type="molecule type" value="Genomic_DNA"/>
</dbReference>
<keyword evidence="4" id="KW-1185">Reference proteome</keyword>
<dbReference type="KEGG" id="mech:Q9L42_006740"/>
<comment type="caution">
    <text evidence="1">Lacks conserved residue(s) required for the propagation of feature annotation.</text>
</comment>
<dbReference type="SUPFAM" id="SSF52172">
    <property type="entry name" value="CheY-like"/>
    <property type="match status" value="2"/>
</dbReference>